<dbReference type="GeneID" id="60336800"/>
<dbReference type="EMBL" id="MN234172">
    <property type="protein sequence ID" value="QFG09107.1"/>
    <property type="molecule type" value="Genomic_DNA"/>
</dbReference>
<feature type="region of interest" description="Disordered" evidence="1">
    <location>
        <begin position="1"/>
        <end position="23"/>
    </location>
</feature>
<dbReference type="KEGG" id="vg:60336800"/>
<evidence type="ECO:0000256" key="1">
    <source>
        <dbReference type="SAM" id="MobiDB-lite"/>
    </source>
</evidence>
<dbReference type="RefSeq" id="YP_009965077.1">
    <property type="nucleotide sequence ID" value="NC_051738.1"/>
</dbReference>
<gene>
    <name evidence="2" type="primary">34</name>
    <name evidence="2" type="ORF">PBI_THULATHULA_34</name>
</gene>
<evidence type="ECO:0000313" key="3">
    <source>
        <dbReference type="Proteomes" id="UP000326708"/>
    </source>
</evidence>
<accession>A0A5J6TGW0</accession>
<evidence type="ECO:0000313" key="2">
    <source>
        <dbReference type="EMBL" id="QFG09107.1"/>
    </source>
</evidence>
<name>A0A5J6TGW0_9CAUD</name>
<protein>
    <submittedName>
        <fullName evidence="2">Uncharacterized protein</fullName>
    </submittedName>
</protein>
<reference evidence="2 3" key="1">
    <citation type="submission" date="2019-07" db="EMBL/GenBank/DDBJ databases">
        <authorList>
            <person name="Riley H.L."/>
            <person name="Stoner T.H."/>
            <person name="Garlena R.A."/>
            <person name="Russell D.A."/>
            <person name="Pope W.H."/>
            <person name="Jacobs-Sera D."/>
            <person name="Hatfull G.F."/>
        </authorList>
    </citation>
    <scope>NUCLEOTIDE SEQUENCE [LARGE SCALE GENOMIC DNA]</scope>
</reference>
<dbReference type="Proteomes" id="UP000326708">
    <property type="component" value="Segment"/>
</dbReference>
<keyword evidence="3" id="KW-1185">Reference proteome</keyword>
<organism evidence="2 3">
    <name type="scientific">Mycobacterium phage ThulaThula</name>
    <dbReference type="NCBI Taxonomy" id="2599880"/>
    <lineage>
        <taxon>Viruses</taxon>
        <taxon>Duplodnaviria</taxon>
        <taxon>Heunggongvirae</taxon>
        <taxon>Uroviricota</taxon>
        <taxon>Caudoviricetes</taxon>
        <taxon>Pclasvirinae</taxon>
        <taxon>Phayoncevirus</taxon>
        <taxon>Phayoncevirus thulathula</taxon>
    </lineage>
</organism>
<sequence length="103" mass="11035">MAQFGTIPAPKRRTGPLERGPDLGGRCRIRTCVGVSRRIYSPWNSVRACPAAFASAAVNCVNGSGVFGLVRPSSARVVTTLAQPARRLGAHGRERYSTISGWH</sequence>
<proteinExistence type="predicted"/>